<comment type="caution">
    <text evidence="2">The sequence shown here is derived from an EMBL/GenBank/DDBJ whole genome shotgun (WGS) entry which is preliminary data.</text>
</comment>
<name>A0A9P5EKN0_COLSI</name>
<evidence type="ECO:0000313" key="2">
    <source>
        <dbReference type="EMBL" id="KAF4851508.1"/>
    </source>
</evidence>
<dbReference type="EMBL" id="QPMT01000041">
    <property type="protein sequence ID" value="KAF4851508.1"/>
    <property type="molecule type" value="Genomic_DNA"/>
</dbReference>
<dbReference type="Proteomes" id="UP000711996">
    <property type="component" value="Unassembled WGS sequence"/>
</dbReference>
<dbReference type="AlphaFoldDB" id="A0A9P5EKN0"/>
<reference evidence="2" key="1">
    <citation type="submission" date="2019-06" db="EMBL/GenBank/DDBJ databases">
        <authorList>
            <person name="Gan P."/>
            <person name="Shirasu K."/>
        </authorList>
    </citation>
    <scope>NUCLEOTIDE SEQUENCE [LARGE SCALE GENOMIC DNA]</scope>
    <source>
        <strain evidence="2">CAD2</strain>
    </source>
</reference>
<feature type="compositionally biased region" description="Basic and acidic residues" evidence="1">
    <location>
        <begin position="1"/>
        <end position="28"/>
    </location>
</feature>
<protein>
    <submittedName>
        <fullName evidence="2">Uncharacterized protein</fullName>
    </submittedName>
</protein>
<accession>A0A9P5EKN0</accession>
<evidence type="ECO:0000313" key="3">
    <source>
        <dbReference type="Proteomes" id="UP000711996"/>
    </source>
</evidence>
<gene>
    <name evidence="2" type="ORF">CGCSCA2_v010785</name>
</gene>
<keyword evidence="3" id="KW-1185">Reference proteome</keyword>
<feature type="compositionally biased region" description="Basic and acidic residues" evidence="1">
    <location>
        <begin position="43"/>
        <end position="59"/>
    </location>
</feature>
<feature type="region of interest" description="Disordered" evidence="1">
    <location>
        <begin position="1"/>
        <end position="59"/>
    </location>
</feature>
<proteinExistence type="predicted"/>
<sequence length="59" mass="7301">MLSKQDQSRELQKRQEKERQEAQNRQMDHLAQLVVDTRNATIQEERRRAQERAQRQNRR</sequence>
<evidence type="ECO:0000256" key="1">
    <source>
        <dbReference type="SAM" id="MobiDB-lite"/>
    </source>
</evidence>
<organism evidence="2 3">
    <name type="scientific">Colletotrichum siamense</name>
    <name type="common">Anthracnose fungus</name>
    <dbReference type="NCBI Taxonomy" id="690259"/>
    <lineage>
        <taxon>Eukaryota</taxon>
        <taxon>Fungi</taxon>
        <taxon>Dikarya</taxon>
        <taxon>Ascomycota</taxon>
        <taxon>Pezizomycotina</taxon>
        <taxon>Sordariomycetes</taxon>
        <taxon>Hypocreomycetidae</taxon>
        <taxon>Glomerellales</taxon>
        <taxon>Glomerellaceae</taxon>
        <taxon>Colletotrichum</taxon>
        <taxon>Colletotrichum gloeosporioides species complex</taxon>
    </lineage>
</organism>